<dbReference type="SMART" id="SM00082">
    <property type="entry name" value="LRRCT"/>
    <property type="match status" value="1"/>
</dbReference>
<dbReference type="GeneTree" id="ENSGT00940000159793"/>
<comment type="subcellular location">
    <subcellularLocation>
        <location evidence="1">Secreted</location>
    </subcellularLocation>
</comment>
<evidence type="ECO:0000256" key="2">
    <source>
        <dbReference type="ARBA" id="ARBA00022525"/>
    </source>
</evidence>
<evidence type="ECO:0000313" key="9">
    <source>
        <dbReference type="Ensembl" id="ENSLLTP00000017679.1"/>
    </source>
</evidence>
<dbReference type="SUPFAM" id="SSF50998">
    <property type="entry name" value="Quinoprotein alcohol dehydrogenase-like"/>
    <property type="match status" value="1"/>
</dbReference>
<dbReference type="InterPro" id="IPR051295">
    <property type="entry name" value="LGI_related"/>
</dbReference>
<dbReference type="Gene3D" id="3.80.10.10">
    <property type="entry name" value="Ribonuclease Inhibitor"/>
    <property type="match status" value="1"/>
</dbReference>
<keyword evidence="5" id="KW-0677">Repeat</keyword>
<dbReference type="InterPro" id="IPR001611">
    <property type="entry name" value="Leu-rich_rpt"/>
</dbReference>
<dbReference type="InterPro" id="IPR032675">
    <property type="entry name" value="LRR_dom_sf"/>
</dbReference>
<dbReference type="AlphaFoldDB" id="A0A8C5SHM6"/>
<sequence length="677" mass="76258">FCQVAFPSLPSPAGALVGLERGRRGGGSSGCPSPRLWHSRWGNPEVLLAICPVPRAFLLTSSPWRSGALSDVGASLPAVKSTPRTQPRRAWLAPREPPSPAACGKTRARCVPLQARLLAPPRSAAPLPAPARSPSWAPGREAGRRLEAGQRGPFQAGSQIKETIRSNKRILFSCLPFRACKEDKKTPSCLLLSPNAHLVRCLIRSGFTEVLEGSFQQVPSLQLLLITYNSLELIGDDAFVGLIHLEYLFIEQNRLEAISKNAFRGLKSLLHLNLANNNLQTLPRHLFRGLDSLTSVDLRGNAFHCDCKLKWLVEWLSHTSALVEPIECHSPAELNRTSLSELRPGGFNCITTELVLFDTLPEQSLSIETFVYHDEENLVIAQPFTGRCNFLEWDHVTGKFRSYATINGSSTVACKPLVIEGELFVVVAQLFRGSHIYKRHEATGQFLHTQVIESSRIRKPNDIEVFRMEGDWYFIMADSSKAGSTTLYRWNGHGFYSHQSLHSWYRDTDAEFLEIAGKPHLILASSSQRPVVYQWNKQQFVRRTDIPDMDDVYAVKHFKVKEDVYICLTRFLGDSKVMHWDGSMFRDVQQMPSRGSMVFQPLSIAGYRYAFLGNDYSFSKVYRYDPITGLFQHFQELNTQAPRSFAHLNVDKQDFLIVSSFKGKTHIYRHIIIDLSA</sequence>
<dbReference type="Pfam" id="PF03736">
    <property type="entry name" value="EPTP"/>
    <property type="match status" value="7"/>
</dbReference>
<name>A0A8C5SHM6_LATLA</name>
<keyword evidence="6" id="KW-0325">Glycoprotein</keyword>
<keyword evidence="2" id="KW-0964">Secreted</keyword>
<dbReference type="InterPro" id="IPR003591">
    <property type="entry name" value="Leu-rich_rpt_typical-subtyp"/>
</dbReference>
<keyword evidence="4" id="KW-0732">Signal</keyword>
<feature type="region of interest" description="Disordered" evidence="7">
    <location>
        <begin position="78"/>
        <end position="105"/>
    </location>
</feature>
<evidence type="ECO:0000256" key="4">
    <source>
        <dbReference type="ARBA" id="ARBA00022729"/>
    </source>
</evidence>
<evidence type="ECO:0000259" key="8">
    <source>
        <dbReference type="SMART" id="SM00082"/>
    </source>
</evidence>
<evidence type="ECO:0000256" key="6">
    <source>
        <dbReference type="ARBA" id="ARBA00023180"/>
    </source>
</evidence>
<dbReference type="Pfam" id="PF13855">
    <property type="entry name" value="LRR_8"/>
    <property type="match status" value="1"/>
</dbReference>
<keyword evidence="10" id="KW-1185">Reference proteome</keyword>
<evidence type="ECO:0000256" key="7">
    <source>
        <dbReference type="SAM" id="MobiDB-lite"/>
    </source>
</evidence>
<dbReference type="PANTHER" id="PTHR24367">
    <property type="entry name" value="LEUCINE-RICH REPEAT-CONTAINING PROTEIN"/>
    <property type="match status" value="1"/>
</dbReference>
<accession>A0A8C5SHM6</accession>
<organism evidence="9 10">
    <name type="scientific">Laticauda laticaudata</name>
    <name type="common">Blue-ringed sea krait</name>
    <name type="synonym">Blue-lipped sea krait</name>
    <dbReference type="NCBI Taxonomy" id="8630"/>
    <lineage>
        <taxon>Eukaryota</taxon>
        <taxon>Metazoa</taxon>
        <taxon>Chordata</taxon>
        <taxon>Craniata</taxon>
        <taxon>Vertebrata</taxon>
        <taxon>Euteleostomi</taxon>
        <taxon>Lepidosauria</taxon>
        <taxon>Squamata</taxon>
        <taxon>Bifurcata</taxon>
        <taxon>Unidentata</taxon>
        <taxon>Episquamata</taxon>
        <taxon>Toxicofera</taxon>
        <taxon>Serpentes</taxon>
        <taxon>Colubroidea</taxon>
        <taxon>Elapidae</taxon>
        <taxon>Laticaudinae</taxon>
        <taxon>Laticauda</taxon>
    </lineage>
</organism>
<dbReference type="InterPro" id="IPR000483">
    <property type="entry name" value="Cys-rich_flank_reg_C"/>
</dbReference>
<dbReference type="GO" id="GO:0042551">
    <property type="term" value="P:neuron maturation"/>
    <property type="evidence" value="ECO:0007669"/>
    <property type="project" value="TreeGrafter"/>
</dbReference>
<evidence type="ECO:0000256" key="1">
    <source>
        <dbReference type="ARBA" id="ARBA00004613"/>
    </source>
</evidence>
<evidence type="ECO:0000313" key="10">
    <source>
        <dbReference type="Proteomes" id="UP000694406"/>
    </source>
</evidence>
<evidence type="ECO:0000256" key="5">
    <source>
        <dbReference type="ARBA" id="ARBA00022737"/>
    </source>
</evidence>
<dbReference type="GO" id="GO:0005615">
    <property type="term" value="C:extracellular space"/>
    <property type="evidence" value="ECO:0007669"/>
    <property type="project" value="TreeGrafter"/>
</dbReference>
<feature type="domain" description="LRRCT" evidence="8">
    <location>
        <begin position="301"/>
        <end position="350"/>
    </location>
</feature>
<reference evidence="9" key="1">
    <citation type="submission" date="2025-08" db="UniProtKB">
        <authorList>
            <consortium name="Ensembl"/>
        </authorList>
    </citation>
    <scope>IDENTIFICATION</scope>
</reference>
<keyword evidence="3" id="KW-0433">Leucine-rich repeat</keyword>
<proteinExistence type="predicted"/>
<evidence type="ECO:0000256" key="3">
    <source>
        <dbReference type="ARBA" id="ARBA00022614"/>
    </source>
</evidence>
<protein>
    <recommendedName>
        <fullName evidence="8">LRRCT domain-containing protein</fullName>
    </recommendedName>
</protein>
<dbReference type="Ensembl" id="ENSLLTT00000018332.1">
    <property type="protein sequence ID" value="ENSLLTP00000017679.1"/>
    <property type="gene ID" value="ENSLLTG00000013400.1"/>
</dbReference>
<dbReference type="PROSITE" id="PS50912">
    <property type="entry name" value="EAR"/>
    <property type="match status" value="6"/>
</dbReference>
<dbReference type="SUPFAM" id="SSF52058">
    <property type="entry name" value="L domain-like"/>
    <property type="match status" value="1"/>
</dbReference>
<dbReference type="SMART" id="SM00369">
    <property type="entry name" value="LRR_TYP"/>
    <property type="match status" value="3"/>
</dbReference>
<dbReference type="InterPro" id="IPR005492">
    <property type="entry name" value="EPTP"/>
</dbReference>
<dbReference type="GO" id="GO:0022011">
    <property type="term" value="P:myelination in peripheral nervous system"/>
    <property type="evidence" value="ECO:0007669"/>
    <property type="project" value="TreeGrafter"/>
</dbReference>
<dbReference type="Proteomes" id="UP000694406">
    <property type="component" value="Unplaced"/>
</dbReference>
<dbReference type="InterPro" id="IPR009039">
    <property type="entry name" value="EAR"/>
</dbReference>
<dbReference type="InterPro" id="IPR011047">
    <property type="entry name" value="Quinoprotein_ADH-like_sf"/>
</dbReference>
<reference evidence="9" key="2">
    <citation type="submission" date="2025-09" db="UniProtKB">
        <authorList>
            <consortium name="Ensembl"/>
        </authorList>
    </citation>
    <scope>IDENTIFICATION</scope>
</reference>
<dbReference type="PANTHER" id="PTHR24367:SF268">
    <property type="entry name" value="LEUCINE-RICH REPEAT LGI FAMILY MEMBER 4"/>
    <property type="match status" value="1"/>
</dbReference>